<evidence type="ECO:0000313" key="2">
    <source>
        <dbReference type="Proteomes" id="UP000331127"/>
    </source>
</evidence>
<dbReference type="EMBL" id="BLAE01000017">
    <property type="protein sequence ID" value="GES09736.1"/>
    <property type="molecule type" value="Genomic_DNA"/>
</dbReference>
<accession>A0A5M3WM74</accession>
<proteinExistence type="predicted"/>
<keyword evidence="2" id="KW-1185">Reference proteome</keyword>
<evidence type="ECO:0000313" key="1">
    <source>
        <dbReference type="EMBL" id="GES09736.1"/>
    </source>
</evidence>
<organism evidence="1 2">
    <name type="scientific">Acrocarpospora macrocephala</name>
    <dbReference type="NCBI Taxonomy" id="150177"/>
    <lineage>
        <taxon>Bacteria</taxon>
        <taxon>Bacillati</taxon>
        <taxon>Actinomycetota</taxon>
        <taxon>Actinomycetes</taxon>
        <taxon>Streptosporangiales</taxon>
        <taxon>Streptosporangiaceae</taxon>
        <taxon>Acrocarpospora</taxon>
    </lineage>
</organism>
<name>A0A5M3WM74_9ACTN</name>
<comment type="caution">
    <text evidence="1">The sequence shown here is derived from an EMBL/GenBank/DDBJ whole genome shotgun (WGS) entry which is preliminary data.</text>
</comment>
<reference evidence="1 2" key="1">
    <citation type="submission" date="2019-10" db="EMBL/GenBank/DDBJ databases">
        <title>Whole genome shotgun sequence of Acrocarpospora macrocephala NBRC 16266.</title>
        <authorList>
            <person name="Ichikawa N."/>
            <person name="Kimura A."/>
            <person name="Kitahashi Y."/>
            <person name="Komaki H."/>
            <person name="Oguchi A."/>
        </authorList>
    </citation>
    <scope>NUCLEOTIDE SEQUENCE [LARGE SCALE GENOMIC DNA]</scope>
    <source>
        <strain evidence="1 2">NBRC 16266</strain>
    </source>
</reference>
<gene>
    <name evidence="1" type="ORF">Amac_033320</name>
</gene>
<dbReference type="RefSeq" id="WP_155355254.1">
    <property type="nucleotide sequence ID" value="NZ_BAAAHL010000027.1"/>
</dbReference>
<dbReference type="Proteomes" id="UP000331127">
    <property type="component" value="Unassembled WGS sequence"/>
</dbReference>
<sequence length="48" mass="5096">MTVNDTAFNVLAPSDPMVGEVAAIEDAVHVEDAKVDESMDSGHHRCSP</sequence>
<protein>
    <submittedName>
        <fullName evidence="1">Uncharacterized protein</fullName>
    </submittedName>
</protein>
<dbReference type="AlphaFoldDB" id="A0A5M3WM74"/>